<dbReference type="InterPro" id="IPR013324">
    <property type="entry name" value="RNA_pol_sigma_r3/r4-like"/>
</dbReference>
<organism evidence="3 4">
    <name type="scientific">Halorubrum sodomense tailed virus 2</name>
    <dbReference type="NCBI Taxonomy" id="1262527"/>
    <lineage>
        <taxon>Viruses</taxon>
        <taxon>Duplodnaviria</taxon>
        <taxon>Heunggongvirae</taxon>
        <taxon>Uroviricota</taxon>
        <taxon>Caudoviricetes</taxon>
        <taxon>Thumleimavirales</taxon>
        <taxon>Hafunaviridae</taxon>
        <taxon>Mincapvirus</taxon>
        <taxon>Mincapvirus eilatense</taxon>
        <taxon>Mincapvirus HSTV2</taxon>
    </lineage>
</organism>
<evidence type="ECO:0000256" key="1">
    <source>
        <dbReference type="SAM" id="MobiDB-lite"/>
    </source>
</evidence>
<dbReference type="InterPro" id="IPR011991">
    <property type="entry name" value="ArsR-like_HTH"/>
</dbReference>
<dbReference type="Proteomes" id="UP000011138">
    <property type="component" value="Segment"/>
</dbReference>
<dbReference type="InterPro" id="IPR029052">
    <property type="entry name" value="Metallo-depent_PP-like"/>
</dbReference>
<dbReference type="CDD" id="cd00090">
    <property type="entry name" value="HTH_ARSR"/>
    <property type="match status" value="1"/>
</dbReference>
<dbReference type="SUPFAM" id="SSF88659">
    <property type="entry name" value="Sigma3 and sigma4 domains of RNA polymerase sigma factors"/>
    <property type="match status" value="1"/>
</dbReference>
<dbReference type="Pfam" id="PF08279">
    <property type="entry name" value="HTH_11"/>
    <property type="match status" value="1"/>
</dbReference>
<dbReference type="InterPro" id="IPR013196">
    <property type="entry name" value="HTH_11"/>
</dbReference>
<dbReference type="KEGG" id="vg:14477199"/>
<dbReference type="RefSeq" id="YP_007379140.1">
    <property type="nucleotide sequence ID" value="NC_020159.1"/>
</dbReference>
<dbReference type="OrthoDB" id="3564at10239"/>
<feature type="region of interest" description="Disordered" evidence="1">
    <location>
        <begin position="65"/>
        <end position="91"/>
    </location>
</feature>
<reference evidence="3 4" key="1">
    <citation type="journal article" date="2013" name="J. Virol.">
        <title>Insights into head-tailed viruses infecting extremely halophilic archaea.</title>
        <authorList>
            <person name="Pietila M.K."/>
            <person name="Laurinmaki P."/>
            <person name="Russell D.A."/>
            <person name="Ko C.C."/>
            <person name="Jacobs-Sera D."/>
            <person name="Butcher S.J."/>
            <person name="Bamford D.H."/>
            <person name="Hendrix R.W."/>
        </authorList>
    </citation>
    <scope>NUCLEOTIDE SEQUENCE [LARGE SCALE GENOMIC DNA]</scope>
</reference>
<proteinExistence type="predicted"/>
<name>L7TK23_9CAUD</name>
<dbReference type="SUPFAM" id="SSF56300">
    <property type="entry name" value="Metallo-dependent phosphatases"/>
    <property type="match status" value="1"/>
</dbReference>
<gene>
    <name evidence="3" type="primary">61</name>
    <name evidence="3" type="ORF">HSTV2_61</name>
</gene>
<sequence>MRTIAELRESEQNVLTLLDEPTTYAELAEILNISESTARDHVAAIRRTGIPLGEDTGENGAKLIYRSEETQESLERRRPAPMSSKASHTKSKREILNELRDWLAEDLTGRAVIPDSPPPARDSHEDMVVHRSDDHAGAWYVNDGEENAYDAEIFAQRVRAVNDRTFRLKERQEAAGVNFDTFHLLLGGDGVHGEGIHGNQPWETELDLVEQISLWVDLYTEFIDRASDEFPHVQIVCQRGNHGELRGDGMSPDANADDICYMMLEKRILDRGYDNISLIWRRGGGYYTNFRMRVDEQEDQRRADALGLDSVSDLPPEYQTGHRGHLRHGQKSLFHIGTSSGQNKWRHWMHDRHKADIGYRGHYHEFRLEHIDSKPVLMSGSICPPDDFEEGLAAWSEPAATVHGVSDERPVTWLYPIDFQ</sequence>
<evidence type="ECO:0000313" key="3">
    <source>
        <dbReference type="EMBL" id="AGC34330.1"/>
    </source>
</evidence>
<feature type="domain" description="Helix-turn-helix type 11" evidence="2">
    <location>
        <begin position="15"/>
        <end position="52"/>
    </location>
</feature>
<dbReference type="InterPro" id="IPR036388">
    <property type="entry name" value="WH-like_DNA-bd_sf"/>
</dbReference>
<dbReference type="EMBL" id="KC117376">
    <property type="protein sequence ID" value="AGC34330.1"/>
    <property type="molecule type" value="Genomic_DNA"/>
</dbReference>
<evidence type="ECO:0000259" key="2">
    <source>
        <dbReference type="Pfam" id="PF08279"/>
    </source>
</evidence>
<dbReference type="Gene3D" id="1.10.10.10">
    <property type="entry name" value="Winged helix-like DNA-binding domain superfamily/Winged helix DNA-binding domain"/>
    <property type="match status" value="1"/>
</dbReference>
<keyword evidence="4" id="KW-1185">Reference proteome</keyword>
<evidence type="ECO:0000313" key="4">
    <source>
        <dbReference type="Proteomes" id="UP000011138"/>
    </source>
</evidence>
<accession>L7TK23</accession>
<protein>
    <recommendedName>
        <fullName evidence="2">Helix-turn-helix type 11 domain-containing protein</fullName>
    </recommendedName>
</protein>
<feature type="compositionally biased region" description="Basic and acidic residues" evidence="1">
    <location>
        <begin position="65"/>
        <end position="78"/>
    </location>
</feature>
<dbReference type="GeneID" id="14477199"/>